<proteinExistence type="predicted"/>
<dbReference type="Pfam" id="PF13358">
    <property type="entry name" value="DDE_3"/>
    <property type="match status" value="1"/>
</dbReference>
<dbReference type="Proteomes" id="UP001206483">
    <property type="component" value="Unassembled WGS sequence"/>
</dbReference>
<reference evidence="2 3" key="1">
    <citation type="submission" date="2022-06" db="EMBL/GenBank/DDBJ databases">
        <title>Sequencing the genomes of 1000 actinobacteria strains.</title>
        <authorList>
            <person name="Klenk H.-P."/>
        </authorList>
    </citation>
    <scope>NUCLEOTIDE SEQUENCE [LARGE SCALE GENOMIC DNA]</scope>
    <source>
        <strain evidence="2 3">DSM 41656</strain>
    </source>
</reference>
<feature type="domain" description="Tc1-like transposase DDE" evidence="1">
    <location>
        <begin position="15"/>
        <end position="169"/>
    </location>
</feature>
<comment type="caution">
    <text evidence="2">The sequence shown here is derived from an EMBL/GenBank/DDBJ whole genome shotgun (WGS) entry which is preliminary data.</text>
</comment>
<dbReference type="InterPro" id="IPR036397">
    <property type="entry name" value="RNaseH_sf"/>
</dbReference>
<organism evidence="2 3">
    <name type="scientific">Kitasatospora paracochleata</name>
    <dbReference type="NCBI Taxonomy" id="58354"/>
    <lineage>
        <taxon>Bacteria</taxon>
        <taxon>Bacillati</taxon>
        <taxon>Actinomycetota</taxon>
        <taxon>Actinomycetes</taxon>
        <taxon>Kitasatosporales</taxon>
        <taxon>Streptomycetaceae</taxon>
        <taxon>Kitasatospora</taxon>
    </lineage>
</organism>
<sequence>MAAGKSLVAALGAWLVFEDEAGVSMTPARARTWGRRGRTPVVRVRGRSRRRVSIAALTCYKPGERSRLIYRPRLDDGQGRSKGRKSFAWTDYRDLIVAAHNQLGGPIVLFWDNLNTHLAAGMKEFIAAQDWLTVYQLPPYAPDLNPVEGIWSLLRRGFLANVAFANPDHLVRTVRRGLRKIQYRSQLIDGCLAATGLSSPHSYRAEAPVATESSCFSLARSLVRSGVASECCSACHPSLR</sequence>
<accession>A0ABT1JAY5</accession>
<dbReference type="Gene3D" id="3.30.420.10">
    <property type="entry name" value="Ribonuclease H-like superfamily/Ribonuclease H"/>
    <property type="match status" value="1"/>
</dbReference>
<evidence type="ECO:0000313" key="3">
    <source>
        <dbReference type="Proteomes" id="UP001206483"/>
    </source>
</evidence>
<name>A0ABT1JAY5_9ACTN</name>
<keyword evidence="3" id="KW-1185">Reference proteome</keyword>
<evidence type="ECO:0000259" key="1">
    <source>
        <dbReference type="Pfam" id="PF13358"/>
    </source>
</evidence>
<evidence type="ECO:0000313" key="2">
    <source>
        <dbReference type="EMBL" id="MCP2314221.1"/>
    </source>
</evidence>
<dbReference type="EMBL" id="JAMZDX010000008">
    <property type="protein sequence ID" value="MCP2314221.1"/>
    <property type="molecule type" value="Genomic_DNA"/>
</dbReference>
<gene>
    <name evidence="2" type="ORF">FHR36_007420</name>
</gene>
<dbReference type="InterPro" id="IPR038717">
    <property type="entry name" value="Tc1-like_DDE_dom"/>
</dbReference>
<protein>
    <submittedName>
        <fullName evidence="2">Transposase</fullName>
    </submittedName>
</protein>